<dbReference type="InterPro" id="IPR003661">
    <property type="entry name" value="HisK_dim/P_dom"/>
</dbReference>
<comment type="caution">
    <text evidence="9">The sequence shown here is derived from an EMBL/GenBank/DDBJ whole genome shotgun (WGS) entry which is preliminary data.</text>
</comment>
<dbReference type="Pfam" id="PF02518">
    <property type="entry name" value="HATPase_c"/>
    <property type="match status" value="1"/>
</dbReference>
<dbReference type="PRINTS" id="PR00344">
    <property type="entry name" value="BCTRLSENSOR"/>
</dbReference>
<comment type="catalytic activity">
    <reaction evidence="1">
        <text>ATP + protein L-histidine = ADP + protein N-phospho-L-histidine.</text>
        <dbReference type="EC" id="2.7.13.3"/>
    </reaction>
</comment>
<keyword evidence="5 9" id="KW-0418">Kinase</keyword>
<keyword evidence="10" id="KW-1185">Reference proteome</keyword>
<dbReference type="Proteomes" id="UP000230390">
    <property type="component" value="Unassembled WGS sequence"/>
</dbReference>
<gene>
    <name evidence="9" type="ORF">CR105_16640</name>
</gene>
<dbReference type="PROSITE" id="PS50109">
    <property type="entry name" value="HIS_KIN"/>
    <property type="match status" value="1"/>
</dbReference>
<dbReference type="SMART" id="SM00448">
    <property type="entry name" value="REC"/>
    <property type="match status" value="1"/>
</dbReference>
<proteinExistence type="predicted"/>
<reference evidence="9 10" key="1">
    <citation type="submission" date="2017-10" db="EMBL/GenBank/DDBJ databases">
        <title>Massilia psychrophilum sp. nov., a novel purple-pigmented bacterium isolated from Tianshan glacier, Xinjiang Municipality, China.</title>
        <authorList>
            <person name="Wang H."/>
        </authorList>
    </citation>
    <scope>NUCLEOTIDE SEQUENCE [LARGE SCALE GENOMIC DNA]</scope>
    <source>
        <strain evidence="9 10">JCM 30074</strain>
    </source>
</reference>
<dbReference type="PANTHER" id="PTHR43047:SF72">
    <property type="entry name" value="OSMOSENSING HISTIDINE PROTEIN KINASE SLN1"/>
    <property type="match status" value="1"/>
</dbReference>
<evidence type="ECO:0000256" key="1">
    <source>
        <dbReference type="ARBA" id="ARBA00000085"/>
    </source>
</evidence>
<organism evidence="9 10">
    <name type="scientific">Massilia eurypsychrophila</name>
    <dbReference type="NCBI Taxonomy" id="1485217"/>
    <lineage>
        <taxon>Bacteria</taxon>
        <taxon>Pseudomonadati</taxon>
        <taxon>Pseudomonadota</taxon>
        <taxon>Betaproteobacteria</taxon>
        <taxon>Burkholderiales</taxon>
        <taxon>Oxalobacteraceae</taxon>
        <taxon>Telluria group</taxon>
        <taxon>Massilia</taxon>
    </lineage>
</organism>
<dbReference type="GO" id="GO:0009927">
    <property type="term" value="F:histidine phosphotransfer kinase activity"/>
    <property type="evidence" value="ECO:0007669"/>
    <property type="project" value="TreeGrafter"/>
</dbReference>
<dbReference type="Pfam" id="PF00512">
    <property type="entry name" value="HisKA"/>
    <property type="match status" value="1"/>
</dbReference>
<dbReference type="PANTHER" id="PTHR43047">
    <property type="entry name" value="TWO-COMPONENT HISTIDINE PROTEIN KINASE"/>
    <property type="match status" value="1"/>
</dbReference>
<dbReference type="InterPro" id="IPR004358">
    <property type="entry name" value="Sig_transdc_His_kin-like_C"/>
</dbReference>
<evidence type="ECO:0000313" key="9">
    <source>
        <dbReference type="EMBL" id="PIL43965.1"/>
    </source>
</evidence>
<dbReference type="RefSeq" id="WP_099790170.1">
    <property type="nucleotide sequence ID" value="NZ_JBHLYV010000012.1"/>
</dbReference>
<evidence type="ECO:0000259" key="7">
    <source>
        <dbReference type="PROSITE" id="PS50109"/>
    </source>
</evidence>
<name>A0A2G8TD25_9BURK</name>
<evidence type="ECO:0000256" key="3">
    <source>
        <dbReference type="ARBA" id="ARBA00022553"/>
    </source>
</evidence>
<dbReference type="InterPro" id="IPR036097">
    <property type="entry name" value="HisK_dim/P_sf"/>
</dbReference>
<dbReference type="InterPro" id="IPR001789">
    <property type="entry name" value="Sig_transdc_resp-reg_receiver"/>
</dbReference>
<dbReference type="InterPro" id="IPR003594">
    <property type="entry name" value="HATPase_dom"/>
</dbReference>
<evidence type="ECO:0000256" key="4">
    <source>
        <dbReference type="ARBA" id="ARBA00022679"/>
    </source>
</evidence>
<dbReference type="CDD" id="cd00075">
    <property type="entry name" value="HATPase"/>
    <property type="match status" value="1"/>
</dbReference>
<dbReference type="InterPro" id="IPR011006">
    <property type="entry name" value="CheY-like_superfamily"/>
</dbReference>
<evidence type="ECO:0000256" key="6">
    <source>
        <dbReference type="PROSITE-ProRule" id="PRU00169"/>
    </source>
</evidence>
<dbReference type="SUPFAM" id="SSF47384">
    <property type="entry name" value="Homodimeric domain of signal transducing histidine kinase"/>
    <property type="match status" value="1"/>
</dbReference>
<keyword evidence="4" id="KW-0808">Transferase</keyword>
<protein>
    <recommendedName>
        <fullName evidence="2">histidine kinase</fullName>
        <ecNumber evidence="2">2.7.13.3</ecNumber>
    </recommendedName>
</protein>
<evidence type="ECO:0000256" key="2">
    <source>
        <dbReference type="ARBA" id="ARBA00012438"/>
    </source>
</evidence>
<evidence type="ECO:0000313" key="10">
    <source>
        <dbReference type="Proteomes" id="UP000230390"/>
    </source>
</evidence>
<dbReference type="AlphaFoldDB" id="A0A2G8TD25"/>
<dbReference type="CDD" id="cd00082">
    <property type="entry name" value="HisKA"/>
    <property type="match status" value="1"/>
</dbReference>
<dbReference type="InterPro" id="IPR036890">
    <property type="entry name" value="HATPase_C_sf"/>
</dbReference>
<evidence type="ECO:0000259" key="8">
    <source>
        <dbReference type="PROSITE" id="PS50110"/>
    </source>
</evidence>
<feature type="domain" description="Response regulatory" evidence="8">
    <location>
        <begin position="331"/>
        <end position="447"/>
    </location>
</feature>
<dbReference type="SUPFAM" id="SSF52172">
    <property type="entry name" value="CheY-like"/>
    <property type="match status" value="1"/>
</dbReference>
<dbReference type="EC" id="2.7.13.3" evidence="2"/>
<dbReference type="Gene3D" id="3.30.565.10">
    <property type="entry name" value="Histidine kinase-like ATPase, C-terminal domain"/>
    <property type="match status" value="1"/>
</dbReference>
<sequence>MNNDGKARAGKFASVPAVQVLHEQEVAALRATIDQLLAMIASHSANDNQSAAFAQLVRQLQAANEHLVLATFGAQDRQAAAEAANLRQTEFLSMLAHELRNPLQPMAMANELLGKITDLHPTVATVHGVYARQMTHMVRLVDDLLDASRVNSGKVVLQLAPVVLSDIIADAVEISRPGIERRYQQLQVRLPAAALVLDGDKVRLAQMFSNLLINASKFTHEYGRIEINARRVGNTVTVEVSDDGAGIQPELQPFIFDLFTQGFRSLDRAQGGLGIGLSLVRTIAQLHGGTVSVTSAGSAQGSMFSVTLPLSASTDQRANAAAQAVPAVPCKILLIEDNHDANDILTMLLERDGHSVTSCFDGPSGLRAGLSQSFDLVLCDIGLPGMDGYQVVSALRAALDEPRPCFVATTGYSDSDQPDRASEAGFDHYLVKPVSLPALTRIIAAHASQLRIPSQRRDDPTASQKKY</sequence>
<dbReference type="Gene3D" id="1.10.287.130">
    <property type="match status" value="1"/>
</dbReference>
<dbReference type="SMART" id="SM00387">
    <property type="entry name" value="HATPase_c"/>
    <property type="match status" value="1"/>
</dbReference>
<dbReference type="GO" id="GO:0005886">
    <property type="term" value="C:plasma membrane"/>
    <property type="evidence" value="ECO:0007669"/>
    <property type="project" value="TreeGrafter"/>
</dbReference>
<feature type="domain" description="Histidine kinase" evidence="7">
    <location>
        <begin position="94"/>
        <end position="312"/>
    </location>
</feature>
<keyword evidence="3 6" id="KW-0597">Phosphoprotein</keyword>
<dbReference type="EMBL" id="PDOC01000010">
    <property type="protein sequence ID" value="PIL43965.1"/>
    <property type="molecule type" value="Genomic_DNA"/>
</dbReference>
<dbReference type="Gene3D" id="3.40.50.2300">
    <property type="match status" value="1"/>
</dbReference>
<feature type="modified residue" description="4-aspartylphosphate" evidence="6">
    <location>
        <position position="380"/>
    </location>
</feature>
<dbReference type="InterPro" id="IPR005467">
    <property type="entry name" value="His_kinase_dom"/>
</dbReference>
<dbReference type="OrthoDB" id="9768069at2"/>
<evidence type="ECO:0000256" key="5">
    <source>
        <dbReference type="ARBA" id="ARBA00022777"/>
    </source>
</evidence>
<dbReference type="PROSITE" id="PS50110">
    <property type="entry name" value="RESPONSE_REGULATORY"/>
    <property type="match status" value="1"/>
</dbReference>
<dbReference type="SMART" id="SM00388">
    <property type="entry name" value="HisKA"/>
    <property type="match status" value="1"/>
</dbReference>
<accession>A0A2G8TD25</accession>
<dbReference type="SUPFAM" id="SSF55874">
    <property type="entry name" value="ATPase domain of HSP90 chaperone/DNA topoisomerase II/histidine kinase"/>
    <property type="match status" value="1"/>
</dbReference>
<dbReference type="Pfam" id="PF00072">
    <property type="entry name" value="Response_reg"/>
    <property type="match status" value="1"/>
</dbReference>
<dbReference type="GO" id="GO:0000155">
    <property type="term" value="F:phosphorelay sensor kinase activity"/>
    <property type="evidence" value="ECO:0007669"/>
    <property type="project" value="InterPro"/>
</dbReference>